<keyword evidence="3" id="KW-0597">Phosphoprotein</keyword>
<organism evidence="9 10">
    <name type="scientific">Streptomyces albipurpureus</name>
    <dbReference type="NCBI Taxonomy" id="2897419"/>
    <lineage>
        <taxon>Bacteria</taxon>
        <taxon>Bacillati</taxon>
        <taxon>Actinomycetota</taxon>
        <taxon>Actinomycetes</taxon>
        <taxon>Kitasatosporales</taxon>
        <taxon>Streptomycetaceae</taxon>
        <taxon>Streptomyces</taxon>
    </lineage>
</organism>
<evidence type="ECO:0000256" key="7">
    <source>
        <dbReference type="SAM" id="Phobius"/>
    </source>
</evidence>
<evidence type="ECO:0000313" key="9">
    <source>
        <dbReference type="EMBL" id="MCM2393618.1"/>
    </source>
</evidence>
<keyword evidence="4" id="KW-0808">Transferase</keyword>
<feature type="transmembrane region" description="Helical" evidence="7">
    <location>
        <begin position="6"/>
        <end position="29"/>
    </location>
</feature>
<gene>
    <name evidence="9" type="ORF">NBG84_36025</name>
</gene>
<evidence type="ECO:0000256" key="4">
    <source>
        <dbReference type="ARBA" id="ARBA00022679"/>
    </source>
</evidence>
<keyword evidence="5" id="KW-0418">Kinase</keyword>
<keyword evidence="7" id="KW-1133">Transmembrane helix</keyword>
<accession>A0ABT0UYH3</accession>
<comment type="caution">
    <text evidence="9">The sequence shown here is derived from an EMBL/GenBank/DDBJ whole genome shotgun (WGS) entry which is preliminary data.</text>
</comment>
<comment type="catalytic activity">
    <reaction evidence="1">
        <text>ATP + protein L-histidine = ADP + protein N-phospho-L-histidine.</text>
        <dbReference type="EC" id="2.7.13.3"/>
    </reaction>
</comment>
<dbReference type="Gene3D" id="3.30.565.10">
    <property type="entry name" value="Histidine kinase-like ATPase, C-terminal domain"/>
    <property type="match status" value="1"/>
</dbReference>
<evidence type="ECO:0000313" key="10">
    <source>
        <dbReference type="Proteomes" id="UP001431429"/>
    </source>
</evidence>
<keyword evidence="10" id="KW-1185">Reference proteome</keyword>
<evidence type="ECO:0000256" key="3">
    <source>
        <dbReference type="ARBA" id="ARBA00022553"/>
    </source>
</evidence>
<feature type="domain" description="Histidine kinase/HSP90-like ATPase" evidence="8">
    <location>
        <begin position="221"/>
        <end position="325"/>
    </location>
</feature>
<evidence type="ECO:0000256" key="2">
    <source>
        <dbReference type="ARBA" id="ARBA00012438"/>
    </source>
</evidence>
<feature type="region of interest" description="Disordered" evidence="6">
    <location>
        <begin position="343"/>
        <end position="440"/>
    </location>
</feature>
<dbReference type="GO" id="GO:0005524">
    <property type="term" value="F:ATP binding"/>
    <property type="evidence" value="ECO:0007669"/>
    <property type="project" value="UniProtKB-KW"/>
</dbReference>
<dbReference type="SUPFAM" id="SSF55874">
    <property type="entry name" value="ATPase domain of HSP90 chaperone/DNA topoisomerase II/histidine kinase"/>
    <property type="match status" value="1"/>
</dbReference>
<keyword evidence="7" id="KW-0812">Transmembrane</keyword>
<name>A0ABT0UYH3_9ACTN</name>
<keyword evidence="9" id="KW-0067">ATP-binding</keyword>
<keyword evidence="7" id="KW-0472">Membrane</keyword>
<evidence type="ECO:0000256" key="5">
    <source>
        <dbReference type="ARBA" id="ARBA00022777"/>
    </source>
</evidence>
<protein>
    <recommendedName>
        <fullName evidence="2">histidine kinase</fullName>
        <ecNumber evidence="2">2.7.13.3</ecNumber>
    </recommendedName>
</protein>
<dbReference type="EC" id="2.7.13.3" evidence="2"/>
<dbReference type="Pfam" id="PF02518">
    <property type="entry name" value="HATPase_c"/>
    <property type="match status" value="1"/>
</dbReference>
<proteinExistence type="predicted"/>
<dbReference type="InterPro" id="IPR003594">
    <property type="entry name" value="HATPase_dom"/>
</dbReference>
<evidence type="ECO:0000259" key="8">
    <source>
        <dbReference type="Pfam" id="PF02518"/>
    </source>
</evidence>
<sequence length="462" mass="49080">MHHDPIALLATGPFILAALVAVWVGCLLVRSRRQAARLEDELASGERVLASVVAQGLSATAAQITRAVHPPLSEGLRDTAFAGHLHTLARQHLNAVEGARAEGAAQAAAGGSTEVIACVAPRLHALATRALGVLDQLENDTEDPDRLQALFRVDHATTLTRRYTESLMVVGKHGFPPSREPVLLPTVLRQAVAETEQYSRARIVGWLRETIIIPAHAGPAVIHLLTQLIDNALRFSREPVSMRTTWVANGLAIEVEDRGLHMSAQTLDWANHLLSRPDQVDVRQQLADGRIGLLVTALLAAEYGIHVELRQNVFGGTTALVVLPHELAVVTEEASALAAGASADAGDAVEPQGAVAQPSGMRARETGSVPVSSPPVSASVQPPAGVLPQRRRPTPPGGRMTDSGDVPELPRRERTRATSRAVSPTPDADSPAVEGPLPAFDLMAQFTAGLHRPDQHPGDVTH</sequence>
<feature type="compositionally biased region" description="Low complexity" evidence="6">
    <location>
        <begin position="367"/>
        <end position="388"/>
    </location>
</feature>
<evidence type="ECO:0000256" key="1">
    <source>
        <dbReference type="ARBA" id="ARBA00000085"/>
    </source>
</evidence>
<dbReference type="PANTHER" id="PTHR45436:SF5">
    <property type="entry name" value="SENSOR HISTIDINE KINASE TRCS"/>
    <property type="match status" value="1"/>
</dbReference>
<reference evidence="9" key="1">
    <citation type="submission" date="2022-06" db="EMBL/GenBank/DDBJ databases">
        <title>Genome public.</title>
        <authorList>
            <person name="Sun Q."/>
        </authorList>
    </citation>
    <scope>NUCLEOTIDE SEQUENCE</scope>
    <source>
        <strain evidence="9">CWNU-1</strain>
    </source>
</reference>
<dbReference type="EMBL" id="JAMQAW010000079">
    <property type="protein sequence ID" value="MCM2393618.1"/>
    <property type="molecule type" value="Genomic_DNA"/>
</dbReference>
<keyword evidence="9" id="KW-0547">Nucleotide-binding</keyword>
<dbReference type="PANTHER" id="PTHR45436">
    <property type="entry name" value="SENSOR HISTIDINE KINASE YKOH"/>
    <property type="match status" value="1"/>
</dbReference>
<dbReference type="InterPro" id="IPR050428">
    <property type="entry name" value="TCS_sensor_his_kinase"/>
</dbReference>
<dbReference type="InterPro" id="IPR036890">
    <property type="entry name" value="HATPase_C_sf"/>
</dbReference>
<dbReference type="RefSeq" id="WP_250923914.1">
    <property type="nucleotide sequence ID" value="NZ_JAMQAW010000079.1"/>
</dbReference>
<evidence type="ECO:0000256" key="6">
    <source>
        <dbReference type="SAM" id="MobiDB-lite"/>
    </source>
</evidence>
<dbReference type="Proteomes" id="UP001431429">
    <property type="component" value="Unassembled WGS sequence"/>
</dbReference>